<name>T1IZF9_STRMM</name>
<dbReference type="PhylomeDB" id="T1IZF9"/>
<dbReference type="EMBL" id="JH431715">
    <property type="status" value="NOT_ANNOTATED_CDS"/>
    <property type="molecule type" value="Genomic_DNA"/>
</dbReference>
<dbReference type="EnsemblMetazoa" id="SMAR006634-RA">
    <property type="protein sequence ID" value="SMAR006634-PA"/>
    <property type="gene ID" value="SMAR006634"/>
</dbReference>
<accession>T1IZF9</accession>
<dbReference type="OMA" id="GHSCAYI"/>
<proteinExistence type="predicted"/>
<dbReference type="AlphaFoldDB" id="T1IZF9"/>
<dbReference type="HOGENOM" id="CLU_112596_2_1_1"/>
<organism evidence="1 2">
    <name type="scientific">Strigamia maritima</name>
    <name type="common">European centipede</name>
    <name type="synonym">Geophilus maritimus</name>
    <dbReference type="NCBI Taxonomy" id="126957"/>
    <lineage>
        <taxon>Eukaryota</taxon>
        <taxon>Metazoa</taxon>
        <taxon>Ecdysozoa</taxon>
        <taxon>Arthropoda</taxon>
        <taxon>Myriapoda</taxon>
        <taxon>Chilopoda</taxon>
        <taxon>Pleurostigmophora</taxon>
        <taxon>Geophilomorpha</taxon>
        <taxon>Linotaeniidae</taxon>
        <taxon>Strigamia</taxon>
    </lineage>
</organism>
<reference evidence="2" key="1">
    <citation type="submission" date="2011-05" db="EMBL/GenBank/DDBJ databases">
        <authorList>
            <person name="Richards S.R."/>
            <person name="Qu J."/>
            <person name="Jiang H."/>
            <person name="Jhangiani S.N."/>
            <person name="Agravi P."/>
            <person name="Goodspeed R."/>
            <person name="Gross S."/>
            <person name="Mandapat C."/>
            <person name="Jackson L."/>
            <person name="Mathew T."/>
            <person name="Pu L."/>
            <person name="Thornton R."/>
            <person name="Saada N."/>
            <person name="Wilczek-Boney K.B."/>
            <person name="Lee S."/>
            <person name="Kovar C."/>
            <person name="Wu Y."/>
            <person name="Scherer S.E."/>
            <person name="Worley K.C."/>
            <person name="Muzny D.M."/>
            <person name="Gibbs R."/>
        </authorList>
    </citation>
    <scope>NUCLEOTIDE SEQUENCE</scope>
    <source>
        <strain evidence="2">Brora</strain>
    </source>
</reference>
<evidence type="ECO:0000313" key="1">
    <source>
        <dbReference type="EnsemblMetazoa" id="SMAR006634-PA"/>
    </source>
</evidence>
<reference evidence="1" key="2">
    <citation type="submission" date="2015-02" db="UniProtKB">
        <authorList>
            <consortium name="EnsemblMetazoa"/>
        </authorList>
    </citation>
    <scope>IDENTIFICATION</scope>
</reference>
<evidence type="ECO:0000313" key="2">
    <source>
        <dbReference type="Proteomes" id="UP000014500"/>
    </source>
</evidence>
<dbReference type="PANTHER" id="PTHR31649:SF1">
    <property type="entry name" value="FARNESOIC ACID O-METHYL TRANSFERASE DOMAIN-CONTAINING PROTEIN"/>
    <property type="match status" value="1"/>
</dbReference>
<dbReference type="Pfam" id="PF11901">
    <property type="entry name" value="DM9"/>
    <property type="match status" value="1"/>
</dbReference>
<dbReference type="InterPro" id="IPR006616">
    <property type="entry name" value="DM9_repeat"/>
</dbReference>
<dbReference type="Proteomes" id="UP000014500">
    <property type="component" value="Unassembled WGS sequence"/>
</dbReference>
<protein>
    <submittedName>
        <fullName evidence="1">Uncharacterized protein</fullName>
    </submittedName>
</protein>
<dbReference type="PANTHER" id="PTHR31649">
    <property type="entry name" value="AGAP009604-PA"/>
    <property type="match status" value="1"/>
</dbReference>
<sequence>MEGLCKWIQCSAGEMPANAVVGGQDGDATLYVGRAAMFGDVIPGKIFPECQACFVSWGGDEHQSSEYEALVGEENAVFEWVETSGGQIPENAVEGGVTQEGEKLYIGKAVHENAMTCGKVHPSHGVLYIPYGGLEVPHENYEILVCKPQ</sequence>
<dbReference type="eggNOG" id="ENOG502QVPV">
    <property type="taxonomic scope" value="Eukaryota"/>
</dbReference>
<dbReference type="SMART" id="SM00696">
    <property type="entry name" value="DM9"/>
    <property type="match status" value="2"/>
</dbReference>
<keyword evidence="2" id="KW-1185">Reference proteome</keyword>